<feature type="region of interest" description="Disordered" evidence="1">
    <location>
        <begin position="24"/>
        <end position="62"/>
    </location>
</feature>
<reference evidence="3" key="1">
    <citation type="journal article" date="2018" name="Nat. Microbiol.">
        <title>Leveraging single-cell genomics to expand the fungal tree of life.</title>
        <authorList>
            <person name="Ahrendt S.R."/>
            <person name="Quandt C.A."/>
            <person name="Ciobanu D."/>
            <person name="Clum A."/>
            <person name="Salamov A."/>
            <person name="Andreopoulos B."/>
            <person name="Cheng J.F."/>
            <person name="Woyke T."/>
            <person name="Pelin A."/>
            <person name="Henrissat B."/>
            <person name="Reynolds N.K."/>
            <person name="Benny G.L."/>
            <person name="Smith M.E."/>
            <person name="James T.Y."/>
            <person name="Grigoriev I.V."/>
        </authorList>
    </citation>
    <scope>NUCLEOTIDE SEQUENCE [LARGE SCALE GENOMIC DNA]</scope>
</reference>
<dbReference type="Proteomes" id="UP000269721">
    <property type="component" value="Unassembled WGS sequence"/>
</dbReference>
<evidence type="ECO:0000256" key="1">
    <source>
        <dbReference type="SAM" id="MobiDB-lite"/>
    </source>
</evidence>
<organism evidence="2 3">
    <name type="scientific">Blyttiomyces helicus</name>
    <dbReference type="NCBI Taxonomy" id="388810"/>
    <lineage>
        <taxon>Eukaryota</taxon>
        <taxon>Fungi</taxon>
        <taxon>Fungi incertae sedis</taxon>
        <taxon>Chytridiomycota</taxon>
        <taxon>Chytridiomycota incertae sedis</taxon>
        <taxon>Chytridiomycetes</taxon>
        <taxon>Chytridiomycetes incertae sedis</taxon>
        <taxon>Blyttiomyces</taxon>
    </lineage>
</organism>
<name>A0A4P9W2R8_9FUNG</name>
<accession>A0A4P9W2R8</accession>
<gene>
    <name evidence="2" type="ORF">BDK51DRAFT_42273</name>
</gene>
<proteinExistence type="predicted"/>
<sequence>MHRRPFRLGRANLLAAADYRRRRAYQLRPARPRSTLAQSRPSPDPFTPLKPRSVRASPKPALRQVTVSVRPLSESLHSMHFDSQRDSLKPPVVAANRADETRPGADEDAAGSAEAARGVMEVVGVGAEDSASPGARDGKAVETDAERMERLEVEVTLFSDFFVEVSDTGHSPAHNRRRSRLPSHLQLDDARASIRTLMAELHSANAKVPV</sequence>
<dbReference type="AlphaFoldDB" id="A0A4P9W2R8"/>
<evidence type="ECO:0000313" key="3">
    <source>
        <dbReference type="Proteomes" id="UP000269721"/>
    </source>
</evidence>
<keyword evidence="3" id="KW-1185">Reference proteome</keyword>
<protein>
    <submittedName>
        <fullName evidence="2">Uncharacterized protein</fullName>
    </submittedName>
</protein>
<evidence type="ECO:0000313" key="2">
    <source>
        <dbReference type="EMBL" id="RKO85098.1"/>
    </source>
</evidence>
<dbReference type="EMBL" id="KZ999414">
    <property type="protein sequence ID" value="RKO85098.1"/>
    <property type="molecule type" value="Genomic_DNA"/>
</dbReference>